<organism evidence="1 2">
    <name type="scientific">Listeria seeligeri</name>
    <dbReference type="NCBI Taxonomy" id="1640"/>
    <lineage>
        <taxon>Bacteria</taxon>
        <taxon>Bacillati</taxon>
        <taxon>Bacillota</taxon>
        <taxon>Bacilli</taxon>
        <taxon>Bacillales</taxon>
        <taxon>Listeriaceae</taxon>
        <taxon>Listeria</taxon>
    </lineage>
</organism>
<dbReference type="EMBL" id="JAARRG010000001">
    <property type="protein sequence ID" value="MBC1484713.1"/>
    <property type="molecule type" value="Genomic_DNA"/>
</dbReference>
<evidence type="ECO:0000313" key="2">
    <source>
        <dbReference type="Proteomes" id="UP000523362"/>
    </source>
</evidence>
<name>A0A7X1C534_LISSE</name>
<accession>A0A7X1C534</accession>
<protein>
    <recommendedName>
        <fullName evidence="3">Phage-Barnase-EndoU-ColicinE5/D-RelE like nuclease 3 domain-containing protein</fullName>
    </recommendedName>
</protein>
<dbReference type="Proteomes" id="UP000523362">
    <property type="component" value="Unassembled WGS sequence"/>
</dbReference>
<sequence length="129" mass="14479">MKDVEKSTKKASGADKLLKPDLLDELSKSGAKYNPDDVVMVTKNTEKDLLWLEYGNNKAGLNHIEVRHANDFSKRGINNIPEFIYDMLKNKPISIVESSRGLNATYLVNGKKYLIAYGKNGFIVSVYPI</sequence>
<evidence type="ECO:0008006" key="3">
    <source>
        <dbReference type="Google" id="ProtNLM"/>
    </source>
</evidence>
<proteinExistence type="predicted"/>
<comment type="caution">
    <text evidence="1">The sequence shown here is derived from an EMBL/GenBank/DDBJ whole genome shotgun (WGS) entry which is preliminary data.</text>
</comment>
<gene>
    <name evidence="1" type="ORF">HB897_00545</name>
</gene>
<reference evidence="1 2" key="1">
    <citation type="submission" date="2020-03" db="EMBL/GenBank/DDBJ databases">
        <title>Soil Listeria distribution.</title>
        <authorList>
            <person name="Liao J."/>
            <person name="Wiedmann M."/>
        </authorList>
    </citation>
    <scope>NUCLEOTIDE SEQUENCE [LARGE SCALE GENOMIC DNA]</scope>
    <source>
        <strain evidence="1 2">FSL L7-1560</strain>
    </source>
</reference>
<evidence type="ECO:0000313" key="1">
    <source>
        <dbReference type="EMBL" id="MBC1484713.1"/>
    </source>
</evidence>
<dbReference type="AlphaFoldDB" id="A0A7X1C534"/>